<feature type="active site" description="Proton acceptor" evidence="20">
    <location>
        <position position="169"/>
    </location>
</feature>
<keyword evidence="7 23" id="KW-0812">Transmembrane</keyword>
<dbReference type="GeneID" id="111848539"/>
<keyword evidence="14 23" id="KW-1133">Transmembrane helix</keyword>
<dbReference type="RefSeq" id="XP_023676399.1">
    <property type="nucleotide sequence ID" value="XM_023820631.2"/>
</dbReference>
<dbReference type="GO" id="GO:0045134">
    <property type="term" value="F:UDP phosphatase activity"/>
    <property type="evidence" value="ECO:0007669"/>
    <property type="project" value="TreeGrafter"/>
</dbReference>
<evidence type="ECO:0000256" key="4">
    <source>
        <dbReference type="ARBA" id="ARBA00009283"/>
    </source>
</evidence>
<dbReference type="GO" id="GO:0004382">
    <property type="term" value="F:GDP phosphatase activity"/>
    <property type="evidence" value="ECO:0007669"/>
    <property type="project" value="TreeGrafter"/>
</dbReference>
<dbReference type="PROSITE" id="PS01238">
    <property type="entry name" value="GDA1_CD39_NTPASE"/>
    <property type="match status" value="1"/>
</dbReference>
<keyword evidence="9 21" id="KW-0547">Nucleotide-binding</keyword>
<dbReference type="RefSeq" id="XP_072565037.1">
    <property type="nucleotide sequence ID" value="XM_072708936.1"/>
</dbReference>
<feature type="transmembrane region" description="Helical" evidence="23">
    <location>
        <begin position="469"/>
        <end position="492"/>
    </location>
</feature>
<dbReference type="GO" id="GO:0017111">
    <property type="term" value="F:ribonucleoside triphosphate phosphatase activity"/>
    <property type="evidence" value="ECO:0007669"/>
    <property type="project" value="TreeGrafter"/>
</dbReference>
<sequence length="497" mass="54671">MGKLPARHAVLGILMSMVLGATIIALILMVVQNQTVDRPLGPKYGIVIDAGSTHTALFLYRWPAGKENNTAIVSQVGLCDVDGPGISSYGLDPPRAGQSLVKCLRDLKQAIPAGQWGATPVYLGATAGMRLLKLQNATQADEVMKEVSKAIQRYPFDFRGARILSGVAEGAYGWITINYLLEGFVKFSFQGKWLHPVGNNILGALDMGGASTQITFVPAGPVQDPQTAADFRLYGFNYRVYTHSYLCYGKEQAMKQLQVQLHTVNFSQNISHPCYHTGFRLNLTLGDLYNSPCVKKPTSFDPAANVTFYGSSDPEKCSQLVQRLFNFSGCTFSPSCSFNGIYQPPVNGNFFAFSAYFYTFNFLGLVPQASLSRVNSTIDSFCRRNWTSVKTAYPSEKDKYLQDYCGSAVYMKALLLDGFNFTQNWNSISFQKKAGDADIGWTLGYMLNLTNLIPSEPLAPVTGVEHGQWAAGIFFIVFVMILSILVLFILSVRNTAN</sequence>
<organism evidence="24 25">
    <name type="scientific">Paramormyrops kingsleyae</name>
    <dbReference type="NCBI Taxonomy" id="1676925"/>
    <lineage>
        <taxon>Eukaryota</taxon>
        <taxon>Metazoa</taxon>
        <taxon>Chordata</taxon>
        <taxon>Craniata</taxon>
        <taxon>Vertebrata</taxon>
        <taxon>Euteleostomi</taxon>
        <taxon>Actinopterygii</taxon>
        <taxon>Neopterygii</taxon>
        <taxon>Teleostei</taxon>
        <taxon>Osteoglossocephala</taxon>
        <taxon>Osteoglossomorpha</taxon>
        <taxon>Osteoglossiformes</taxon>
        <taxon>Mormyridae</taxon>
        <taxon>Paramormyrops</taxon>
    </lineage>
</organism>
<keyword evidence="6" id="KW-1003">Cell membrane</keyword>
<comment type="cofactor">
    <cofactor evidence="2">
        <name>Mg(2+)</name>
        <dbReference type="ChEBI" id="CHEBI:18420"/>
    </cofactor>
</comment>
<evidence type="ECO:0000256" key="11">
    <source>
        <dbReference type="ARBA" id="ARBA00022837"/>
    </source>
</evidence>
<feature type="transmembrane region" description="Helical" evidence="23">
    <location>
        <begin position="9"/>
        <end position="31"/>
    </location>
</feature>
<keyword evidence="17" id="KW-0325">Glycoprotein</keyword>
<keyword evidence="16" id="KW-1015">Disulfide bond</keyword>
<evidence type="ECO:0000256" key="12">
    <source>
        <dbReference type="ARBA" id="ARBA00022840"/>
    </source>
</evidence>
<evidence type="ECO:0000256" key="20">
    <source>
        <dbReference type="PIRSR" id="PIRSR600407-1"/>
    </source>
</evidence>
<dbReference type="KEGG" id="pki:111848539"/>
<dbReference type="Ensembl" id="ENSPKIT00000025464.1">
    <property type="protein sequence ID" value="ENSPKIP00000001543.1"/>
    <property type="gene ID" value="ENSPKIG00000019801.1"/>
</dbReference>
<evidence type="ECO:0000256" key="16">
    <source>
        <dbReference type="ARBA" id="ARBA00023157"/>
    </source>
</evidence>
<dbReference type="GO" id="GO:0005886">
    <property type="term" value="C:plasma membrane"/>
    <property type="evidence" value="ECO:0007669"/>
    <property type="project" value="UniProtKB-SubCell"/>
</dbReference>
<evidence type="ECO:0000256" key="14">
    <source>
        <dbReference type="ARBA" id="ARBA00022989"/>
    </source>
</evidence>
<keyword evidence="8" id="KW-0479">Metal-binding</keyword>
<evidence type="ECO:0000256" key="2">
    <source>
        <dbReference type="ARBA" id="ARBA00001946"/>
    </source>
</evidence>
<evidence type="ECO:0000256" key="10">
    <source>
        <dbReference type="ARBA" id="ARBA00022801"/>
    </source>
</evidence>
<dbReference type="GeneTree" id="ENSGT01150000286965"/>
<keyword evidence="25" id="KW-1185">Reference proteome</keyword>
<dbReference type="FunFam" id="3.30.420.40:FF:000068">
    <property type="entry name" value="Ectonucleoside triphosphate diphosphohydrolase 1"/>
    <property type="match status" value="1"/>
</dbReference>
<dbReference type="PANTHER" id="PTHR11782:SF31">
    <property type="entry name" value="ECTONUCLEOSIDE TRIPHOSPHATE DIPHOSPHOHYDROLASE 8"/>
    <property type="match status" value="1"/>
</dbReference>
<evidence type="ECO:0000256" key="3">
    <source>
        <dbReference type="ARBA" id="ARBA00004651"/>
    </source>
</evidence>
<evidence type="ECO:0000256" key="7">
    <source>
        <dbReference type="ARBA" id="ARBA00022692"/>
    </source>
</evidence>
<dbReference type="GO" id="GO:0009134">
    <property type="term" value="P:nucleoside diphosphate catabolic process"/>
    <property type="evidence" value="ECO:0007669"/>
    <property type="project" value="TreeGrafter"/>
</dbReference>
<accession>A0A3B3Q5V9</accession>
<dbReference type="PANTHER" id="PTHR11782">
    <property type="entry name" value="ADENOSINE/GUANOSINE DIPHOSPHATASE"/>
    <property type="match status" value="1"/>
</dbReference>
<comment type="subcellular location">
    <subcellularLocation>
        <location evidence="3">Cell membrane</location>
        <topology evidence="3">Multi-pass membrane protein</topology>
    </subcellularLocation>
</comment>
<evidence type="ECO:0000256" key="6">
    <source>
        <dbReference type="ARBA" id="ARBA00022475"/>
    </source>
</evidence>
<evidence type="ECO:0000256" key="13">
    <source>
        <dbReference type="ARBA" id="ARBA00022842"/>
    </source>
</evidence>
<evidence type="ECO:0000256" key="9">
    <source>
        <dbReference type="ARBA" id="ARBA00022741"/>
    </source>
</evidence>
<evidence type="ECO:0000256" key="8">
    <source>
        <dbReference type="ARBA" id="ARBA00022723"/>
    </source>
</evidence>
<evidence type="ECO:0000256" key="22">
    <source>
        <dbReference type="RuleBase" id="RU003833"/>
    </source>
</evidence>
<dbReference type="GO" id="GO:0004050">
    <property type="term" value="F:apyrase activity"/>
    <property type="evidence" value="ECO:0007669"/>
    <property type="project" value="UniProtKB-EC"/>
</dbReference>
<keyword evidence="10 22" id="KW-0378">Hydrolase</keyword>
<keyword evidence="11" id="KW-0106">Calcium</keyword>
<keyword evidence="15 23" id="KW-0472">Membrane</keyword>
<evidence type="ECO:0000313" key="24">
    <source>
        <dbReference type="Ensembl" id="ENSPKIP00000001543.1"/>
    </source>
</evidence>
<evidence type="ECO:0000256" key="17">
    <source>
        <dbReference type="ARBA" id="ARBA00023180"/>
    </source>
</evidence>
<name>A0A3B3Q5V9_9TELE</name>
<dbReference type="CTD" id="377841"/>
<reference evidence="24" key="2">
    <citation type="submission" date="2025-09" db="UniProtKB">
        <authorList>
            <consortium name="Ensembl"/>
        </authorList>
    </citation>
    <scope>IDENTIFICATION</scope>
</reference>
<dbReference type="Proteomes" id="UP000261540">
    <property type="component" value="Unplaced"/>
</dbReference>
<evidence type="ECO:0000256" key="5">
    <source>
        <dbReference type="ARBA" id="ARBA00012148"/>
    </source>
</evidence>
<evidence type="ECO:0000256" key="21">
    <source>
        <dbReference type="PIRSR" id="PIRSR600407-2"/>
    </source>
</evidence>
<dbReference type="Gene3D" id="3.30.420.150">
    <property type="entry name" value="Exopolyphosphatase. Domain 2"/>
    <property type="match status" value="1"/>
</dbReference>
<evidence type="ECO:0000256" key="18">
    <source>
        <dbReference type="ARBA" id="ARBA00039598"/>
    </source>
</evidence>
<dbReference type="EC" id="3.6.1.5" evidence="5"/>
<evidence type="ECO:0000313" key="25">
    <source>
        <dbReference type="Proteomes" id="UP000261540"/>
    </source>
</evidence>
<feature type="binding site" evidence="21">
    <location>
        <begin position="209"/>
        <end position="213"/>
    </location>
    <ligand>
        <name>ATP</name>
        <dbReference type="ChEBI" id="CHEBI:30616"/>
    </ligand>
</feature>
<dbReference type="AlphaFoldDB" id="A0A3B3Q5V9"/>
<dbReference type="GO" id="GO:0046872">
    <property type="term" value="F:metal ion binding"/>
    <property type="evidence" value="ECO:0007669"/>
    <property type="project" value="UniProtKB-KW"/>
</dbReference>
<evidence type="ECO:0000256" key="15">
    <source>
        <dbReference type="ARBA" id="ARBA00023136"/>
    </source>
</evidence>
<dbReference type="RefSeq" id="XP_023676400.1">
    <property type="nucleotide sequence ID" value="XM_023820632.2"/>
</dbReference>
<evidence type="ECO:0000256" key="23">
    <source>
        <dbReference type="SAM" id="Phobius"/>
    </source>
</evidence>
<evidence type="ECO:0000256" key="19">
    <source>
        <dbReference type="ARBA" id="ARBA00049175"/>
    </source>
</evidence>
<comment type="cofactor">
    <cofactor evidence="1">
        <name>Ca(2+)</name>
        <dbReference type="ChEBI" id="CHEBI:29108"/>
    </cofactor>
</comment>
<keyword evidence="13" id="KW-0460">Magnesium</keyword>
<dbReference type="RefSeq" id="XP_023676401.1">
    <property type="nucleotide sequence ID" value="XM_023820633.2"/>
</dbReference>
<dbReference type="OrthoDB" id="6372431at2759"/>
<dbReference type="GO" id="GO:0005524">
    <property type="term" value="F:ATP binding"/>
    <property type="evidence" value="ECO:0007669"/>
    <property type="project" value="UniProtKB-KW"/>
</dbReference>
<dbReference type="Gene3D" id="3.30.420.40">
    <property type="match status" value="1"/>
</dbReference>
<comment type="catalytic activity">
    <reaction evidence="19">
        <text>a ribonucleoside 5'-triphosphate + 2 H2O = a ribonucleoside 5'-phosphate + 2 phosphate + 2 H(+)</text>
        <dbReference type="Rhea" id="RHEA:36795"/>
        <dbReference type="ChEBI" id="CHEBI:15377"/>
        <dbReference type="ChEBI" id="CHEBI:15378"/>
        <dbReference type="ChEBI" id="CHEBI:43474"/>
        <dbReference type="ChEBI" id="CHEBI:58043"/>
        <dbReference type="ChEBI" id="CHEBI:61557"/>
        <dbReference type="EC" id="3.6.1.5"/>
    </reaction>
</comment>
<dbReference type="Pfam" id="PF01150">
    <property type="entry name" value="GDA1_CD39"/>
    <property type="match status" value="1"/>
</dbReference>
<keyword evidence="12 21" id="KW-0067">ATP-binding</keyword>
<evidence type="ECO:0000256" key="1">
    <source>
        <dbReference type="ARBA" id="ARBA00001913"/>
    </source>
</evidence>
<comment type="similarity">
    <text evidence="4 22">Belongs to the GDA1/CD39 NTPase family.</text>
</comment>
<dbReference type="InterPro" id="IPR000407">
    <property type="entry name" value="GDA1_CD39_NTPase"/>
</dbReference>
<proteinExistence type="inferred from homology"/>
<protein>
    <recommendedName>
        <fullName evidence="18">Ectonucleoside triphosphate diphosphohydrolase 8</fullName>
        <ecNumber evidence="5">3.6.1.5</ecNumber>
    </recommendedName>
</protein>
<dbReference type="STRING" id="1676925.ENSPKIP00000001543"/>
<reference evidence="24" key="1">
    <citation type="submission" date="2025-08" db="UniProtKB">
        <authorList>
            <consortium name="Ensembl"/>
        </authorList>
    </citation>
    <scope>IDENTIFICATION</scope>
</reference>